<feature type="region of interest" description="Disordered" evidence="8">
    <location>
        <begin position="160"/>
        <end position="179"/>
    </location>
</feature>
<comment type="subcellular location">
    <subcellularLocation>
        <location evidence="1">Mitochondrion inner membrane</location>
        <topology evidence="1">Multi-pass membrane protein</topology>
    </subcellularLocation>
</comment>
<evidence type="ECO:0000256" key="4">
    <source>
        <dbReference type="ARBA" id="ARBA00022741"/>
    </source>
</evidence>
<dbReference type="CDD" id="cd18572">
    <property type="entry name" value="ABC_6TM_TAP"/>
    <property type="match status" value="1"/>
</dbReference>
<dbReference type="AlphaFoldDB" id="A0AAN5CI59"/>
<dbReference type="Pfam" id="PF00005">
    <property type="entry name" value="ABC_tran"/>
    <property type="match status" value="1"/>
</dbReference>
<gene>
    <name evidence="12" type="ORF">PMAYCL1PPCAC_15051</name>
</gene>
<evidence type="ECO:0000256" key="1">
    <source>
        <dbReference type="ARBA" id="ARBA00004448"/>
    </source>
</evidence>
<organism evidence="12 13">
    <name type="scientific">Pristionchus mayeri</name>
    <dbReference type="NCBI Taxonomy" id="1317129"/>
    <lineage>
        <taxon>Eukaryota</taxon>
        <taxon>Metazoa</taxon>
        <taxon>Ecdysozoa</taxon>
        <taxon>Nematoda</taxon>
        <taxon>Chromadorea</taxon>
        <taxon>Rhabditida</taxon>
        <taxon>Rhabditina</taxon>
        <taxon>Diplogasteromorpha</taxon>
        <taxon>Diplogasteroidea</taxon>
        <taxon>Neodiplogasteridae</taxon>
        <taxon>Pristionchus</taxon>
    </lineage>
</organism>
<sequence>FESFNSTVTMRLSPPPRSSYFALDLGVILTLFGYFDSPQFEIRKVFEHLKPSDGYSFFSSPLDFLLIAVLRILLFTISYHLSVSGKRYLVQWLEKPIATFCVACVSFSFLKCLVYSEQPQLLECIGTWFLPLWNILSTAYFYRLWSAEFEWCLEKKKTKNYDDDDDSDDDEEEDEEEDDIPLTKTQQIMILLRYSLDNWPWLLVGLVISLVSAAANVAMPHYTSIVLNSVTALREAVDINYYIKILAVITFTNMFLQGVRCGCFSYITANIVSKMRKDLFDSVIRQEIAFFDKYKSGHIISRITSDVDRISYRFSDTFTDVLKFVLMLVGKLFIMTGISWRLTLINFIAFPIIIYVTKLYGDFCDKMGDEQSKAAAESHQVAEEFADSVFTRTLASVKRLRKFRTKLHFHHLPNPSSLRALASIGLHFSYDLYYNCIYVAVLIYGARLVASGNMETASLVTFMMYQMQIGDHIVDLNYEIPLFMATLGKSRKFCKFLVRQPAVKTDGKREATVKGDLRLQGVSFKYPNRHKNQVLNDLNLHINAGETIALVGPSGGGKSTIVSLLERFYDPEEGQITLDGIPLEEYNHEYYHTKVALVAQEPILYDCSVRENIRFGCDASEEEIVEAAKTANAHDFVMGLEEGYETSCGEKGTQMSGGQKQRIAIARALVRNPSILILDEATSALDNQSEHIVQEAMERCAMNRTVIVIAHRLSTIEKANRIAVVDKGRVVQLGTHKELLEDKKGLYHSLVRAKD</sequence>
<reference evidence="13" key="1">
    <citation type="submission" date="2022-10" db="EMBL/GenBank/DDBJ databases">
        <title>Genome assembly of Pristionchus species.</title>
        <authorList>
            <person name="Yoshida K."/>
            <person name="Sommer R.J."/>
        </authorList>
    </citation>
    <scope>NUCLEOTIDE SEQUENCE [LARGE SCALE GENOMIC DNA]</scope>
    <source>
        <strain evidence="13">RS5460</strain>
    </source>
</reference>
<feature type="non-terminal residue" evidence="12">
    <location>
        <position position="755"/>
    </location>
</feature>
<dbReference type="Gene3D" id="1.20.1560.10">
    <property type="entry name" value="ABC transporter type 1, transmembrane domain"/>
    <property type="match status" value="1"/>
</dbReference>
<dbReference type="InterPro" id="IPR036640">
    <property type="entry name" value="ABC1_TM_sf"/>
</dbReference>
<dbReference type="Proteomes" id="UP001328107">
    <property type="component" value="Unassembled WGS sequence"/>
</dbReference>
<evidence type="ECO:0000256" key="8">
    <source>
        <dbReference type="SAM" id="MobiDB-lite"/>
    </source>
</evidence>
<keyword evidence="13" id="KW-1185">Reference proteome</keyword>
<keyword evidence="7 9" id="KW-0472">Membrane</keyword>
<protein>
    <recommendedName>
        <fullName evidence="14">ABC transporter ATP-binding protein</fullName>
    </recommendedName>
</protein>
<evidence type="ECO:0000259" key="10">
    <source>
        <dbReference type="PROSITE" id="PS50893"/>
    </source>
</evidence>
<dbReference type="PANTHER" id="PTHR43394">
    <property type="entry name" value="ATP-DEPENDENT PERMEASE MDL1, MITOCHONDRIAL"/>
    <property type="match status" value="1"/>
</dbReference>
<dbReference type="InterPro" id="IPR003593">
    <property type="entry name" value="AAA+_ATPase"/>
</dbReference>
<keyword evidence="6 9" id="KW-1133">Transmembrane helix</keyword>
<dbReference type="PROSITE" id="PS00211">
    <property type="entry name" value="ABC_TRANSPORTER_1"/>
    <property type="match status" value="1"/>
</dbReference>
<dbReference type="InterPro" id="IPR011527">
    <property type="entry name" value="ABC1_TM_dom"/>
</dbReference>
<feature type="non-terminal residue" evidence="12">
    <location>
        <position position="1"/>
    </location>
</feature>
<dbReference type="GO" id="GO:0015421">
    <property type="term" value="F:ABC-type oligopeptide transporter activity"/>
    <property type="evidence" value="ECO:0007669"/>
    <property type="project" value="TreeGrafter"/>
</dbReference>
<dbReference type="Gene3D" id="3.40.50.300">
    <property type="entry name" value="P-loop containing nucleotide triphosphate hydrolases"/>
    <property type="match status" value="1"/>
</dbReference>
<evidence type="ECO:0000259" key="11">
    <source>
        <dbReference type="PROSITE" id="PS50929"/>
    </source>
</evidence>
<dbReference type="CDD" id="cd03249">
    <property type="entry name" value="ABC_MTABC3_MDL1_MDL2"/>
    <property type="match status" value="1"/>
</dbReference>
<dbReference type="InterPro" id="IPR027417">
    <property type="entry name" value="P-loop_NTPase"/>
</dbReference>
<evidence type="ECO:0000256" key="2">
    <source>
        <dbReference type="ARBA" id="ARBA00022448"/>
    </source>
</evidence>
<dbReference type="SMART" id="SM00382">
    <property type="entry name" value="AAA"/>
    <property type="match status" value="1"/>
</dbReference>
<evidence type="ECO:0000256" key="5">
    <source>
        <dbReference type="ARBA" id="ARBA00022840"/>
    </source>
</evidence>
<dbReference type="PANTHER" id="PTHR43394:SF1">
    <property type="entry name" value="ATP-BINDING CASSETTE SUB-FAMILY B MEMBER 10, MITOCHONDRIAL"/>
    <property type="match status" value="1"/>
</dbReference>
<dbReference type="GO" id="GO:0005743">
    <property type="term" value="C:mitochondrial inner membrane"/>
    <property type="evidence" value="ECO:0007669"/>
    <property type="project" value="UniProtKB-SubCell"/>
</dbReference>
<dbReference type="FunFam" id="3.40.50.300:FF:000403">
    <property type="entry name" value="ATP-binding cassette sub-family B member 8, mitochondrial"/>
    <property type="match status" value="1"/>
</dbReference>
<keyword evidence="3 9" id="KW-0812">Transmembrane</keyword>
<dbReference type="SUPFAM" id="SSF52540">
    <property type="entry name" value="P-loop containing nucleoside triphosphate hydrolases"/>
    <property type="match status" value="1"/>
</dbReference>
<evidence type="ECO:0000313" key="12">
    <source>
        <dbReference type="EMBL" id="GMR44856.1"/>
    </source>
</evidence>
<feature type="domain" description="ABC transporter" evidence="10">
    <location>
        <begin position="517"/>
        <end position="752"/>
    </location>
</feature>
<proteinExistence type="predicted"/>
<dbReference type="FunFam" id="1.20.1560.10:FF:000154">
    <property type="entry name" value="HAlF transporter (PGP related)"/>
    <property type="match status" value="1"/>
</dbReference>
<keyword evidence="5" id="KW-0067">ATP-binding</keyword>
<evidence type="ECO:0000256" key="7">
    <source>
        <dbReference type="ARBA" id="ARBA00023136"/>
    </source>
</evidence>
<evidence type="ECO:0000256" key="6">
    <source>
        <dbReference type="ARBA" id="ARBA00022989"/>
    </source>
</evidence>
<feature type="transmembrane region" description="Helical" evidence="9">
    <location>
        <begin position="128"/>
        <end position="145"/>
    </location>
</feature>
<feature type="transmembrane region" description="Helical" evidence="9">
    <location>
        <begin position="199"/>
        <end position="219"/>
    </location>
</feature>
<dbReference type="InterPro" id="IPR003439">
    <property type="entry name" value="ABC_transporter-like_ATP-bd"/>
</dbReference>
<dbReference type="SUPFAM" id="SSF90123">
    <property type="entry name" value="ABC transporter transmembrane region"/>
    <property type="match status" value="1"/>
</dbReference>
<feature type="transmembrane region" description="Helical" evidence="9">
    <location>
        <begin position="332"/>
        <end position="356"/>
    </location>
</feature>
<feature type="compositionally biased region" description="Acidic residues" evidence="8">
    <location>
        <begin position="162"/>
        <end position="179"/>
    </location>
</feature>
<keyword evidence="2" id="KW-0813">Transport</keyword>
<dbReference type="PROSITE" id="PS50929">
    <property type="entry name" value="ABC_TM1F"/>
    <property type="match status" value="1"/>
</dbReference>
<dbReference type="GO" id="GO:0016887">
    <property type="term" value="F:ATP hydrolysis activity"/>
    <property type="evidence" value="ECO:0007669"/>
    <property type="project" value="InterPro"/>
</dbReference>
<feature type="transmembrane region" description="Helical" evidence="9">
    <location>
        <begin position="97"/>
        <end position="116"/>
    </location>
</feature>
<dbReference type="GO" id="GO:0005524">
    <property type="term" value="F:ATP binding"/>
    <property type="evidence" value="ECO:0007669"/>
    <property type="project" value="UniProtKB-KW"/>
</dbReference>
<feature type="transmembrane region" description="Helical" evidence="9">
    <location>
        <begin position="239"/>
        <end position="256"/>
    </location>
</feature>
<dbReference type="InterPro" id="IPR039421">
    <property type="entry name" value="Type_1_exporter"/>
</dbReference>
<feature type="domain" description="ABC transmembrane type-1" evidence="11">
    <location>
        <begin position="203"/>
        <end position="485"/>
    </location>
</feature>
<feature type="transmembrane region" description="Helical" evidence="9">
    <location>
        <begin position="55"/>
        <end position="77"/>
    </location>
</feature>
<dbReference type="PROSITE" id="PS50893">
    <property type="entry name" value="ABC_TRANSPORTER_2"/>
    <property type="match status" value="1"/>
</dbReference>
<evidence type="ECO:0000256" key="9">
    <source>
        <dbReference type="SAM" id="Phobius"/>
    </source>
</evidence>
<dbReference type="EMBL" id="BTRK01000004">
    <property type="protein sequence ID" value="GMR44856.1"/>
    <property type="molecule type" value="Genomic_DNA"/>
</dbReference>
<evidence type="ECO:0000313" key="13">
    <source>
        <dbReference type="Proteomes" id="UP001328107"/>
    </source>
</evidence>
<comment type="caution">
    <text evidence="12">The sequence shown here is derived from an EMBL/GenBank/DDBJ whole genome shotgun (WGS) entry which is preliminary data.</text>
</comment>
<accession>A0AAN5CI59</accession>
<dbReference type="InterPro" id="IPR017871">
    <property type="entry name" value="ABC_transporter-like_CS"/>
</dbReference>
<evidence type="ECO:0000256" key="3">
    <source>
        <dbReference type="ARBA" id="ARBA00022692"/>
    </source>
</evidence>
<keyword evidence="4" id="KW-0547">Nucleotide-binding</keyword>
<dbReference type="Pfam" id="PF00664">
    <property type="entry name" value="ABC_membrane"/>
    <property type="match status" value="1"/>
</dbReference>
<name>A0AAN5CI59_9BILA</name>
<evidence type="ECO:0008006" key="14">
    <source>
        <dbReference type="Google" id="ProtNLM"/>
    </source>
</evidence>